<protein>
    <recommendedName>
        <fullName evidence="3">Protein EFFECTOR OF TRANSCRIPTION 2-like</fullName>
    </recommendedName>
</protein>
<name>A0A803MKI3_CHEQI</name>
<dbReference type="EnsemblPlants" id="AUR62031324-RA">
    <property type="protein sequence ID" value="AUR62031324-RA:cds"/>
    <property type="gene ID" value="AUR62031324"/>
</dbReference>
<evidence type="ECO:0008006" key="3">
    <source>
        <dbReference type="Google" id="ProtNLM"/>
    </source>
</evidence>
<dbReference type="Proteomes" id="UP000596660">
    <property type="component" value="Unplaced"/>
</dbReference>
<dbReference type="OMA" id="RCPEHKG"/>
<evidence type="ECO:0000313" key="2">
    <source>
        <dbReference type="Proteomes" id="UP000596660"/>
    </source>
</evidence>
<accession>A0A803MKI3</accession>
<dbReference type="Pfam" id="PF19239">
    <property type="entry name" value="GIY_YIG_domain"/>
    <property type="match status" value="1"/>
</dbReference>
<dbReference type="PANTHER" id="PTHR35133">
    <property type="entry name" value="PROTEIN EFFECTOR OF TRANSCRIPTION 2-RELATED"/>
    <property type="match status" value="1"/>
</dbReference>
<proteinExistence type="predicted"/>
<dbReference type="PANTHER" id="PTHR35133:SF1">
    <property type="entry name" value="PROTEIN EFFECTOR OF TRANSCRIPTION 2-RELATED"/>
    <property type="match status" value="1"/>
</dbReference>
<evidence type="ECO:0000313" key="1">
    <source>
        <dbReference type="EnsemblPlants" id="AUR62031324-RA:cds"/>
    </source>
</evidence>
<dbReference type="GO" id="GO:0003677">
    <property type="term" value="F:DNA binding"/>
    <property type="evidence" value="ECO:0007669"/>
    <property type="project" value="InterPro"/>
</dbReference>
<dbReference type="Gramene" id="AUR62031324-RA">
    <property type="protein sequence ID" value="AUR62031324-RA:cds"/>
    <property type="gene ID" value="AUR62031324"/>
</dbReference>
<reference evidence="1" key="2">
    <citation type="submission" date="2021-03" db="UniProtKB">
        <authorList>
            <consortium name="EnsemblPlants"/>
        </authorList>
    </citation>
    <scope>IDENTIFICATION</scope>
</reference>
<organism evidence="1 2">
    <name type="scientific">Chenopodium quinoa</name>
    <name type="common">Quinoa</name>
    <dbReference type="NCBI Taxonomy" id="63459"/>
    <lineage>
        <taxon>Eukaryota</taxon>
        <taxon>Viridiplantae</taxon>
        <taxon>Streptophyta</taxon>
        <taxon>Embryophyta</taxon>
        <taxon>Tracheophyta</taxon>
        <taxon>Spermatophyta</taxon>
        <taxon>Magnoliopsida</taxon>
        <taxon>eudicotyledons</taxon>
        <taxon>Gunneridae</taxon>
        <taxon>Pentapetalae</taxon>
        <taxon>Caryophyllales</taxon>
        <taxon>Chenopodiaceae</taxon>
        <taxon>Chenopodioideae</taxon>
        <taxon>Atripliceae</taxon>
        <taxon>Chenopodium</taxon>
    </lineage>
</organism>
<dbReference type="AlphaFoldDB" id="A0A803MKI3"/>
<sequence>MGGEPQGLTTPSTTTPRLKRENYRQTKHDTAFSKWKILIGPSDWVNYEAKKEGAERYRVANLPPICNPGLYEIGVAVCHSDSGRDVSKLDTEFIVVVYLGQADNVRSRLQDYGRNGSHLINGFGLFKEIFSRGYPIVYRWAPMKSKSDAERTEAKLLERFDYAWNKAGNGARRPNDVLTKMEKISSRNIKIPKILKMLQSFREQKVGILIKAEKFSLGNKPGHDIYDKNFNLFDRVFKFSRSQPRLVSTNPEANAEDTNKIHICGVILNDGTICSNSPFKGRKRCSEHKGRRLTSASINSKIMTKDSSTNNSQVENFVNDEFSSICGVILLDSSPCTKSPSPGRKRCEEHKGMRVNQITKSLIFKSVIENPLSDPDPADCCGVNLGDGKCCERQPVKGRKRCEQHKGMRVNAYVSKLSSRVN</sequence>
<keyword evidence="2" id="KW-1185">Reference proteome</keyword>
<dbReference type="InterPro" id="IPR038909">
    <property type="entry name" value="Effector_transcript"/>
</dbReference>
<dbReference type="GO" id="GO:0006355">
    <property type="term" value="P:regulation of DNA-templated transcription"/>
    <property type="evidence" value="ECO:0007669"/>
    <property type="project" value="InterPro"/>
</dbReference>
<reference evidence="1" key="1">
    <citation type="journal article" date="2017" name="Nature">
        <title>The genome of Chenopodium quinoa.</title>
        <authorList>
            <person name="Jarvis D.E."/>
            <person name="Ho Y.S."/>
            <person name="Lightfoot D.J."/>
            <person name="Schmoeckel S.M."/>
            <person name="Li B."/>
            <person name="Borm T.J.A."/>
            <person name="Ohyanagi H."/>
            <person name="Mineta K."/>
            <person name="Michell C.T."/>
            <person name="Saber N."/>
            <person name="Kharbatia N.M."/>
            <person name="Rupper R.R."/>
            <person name="Sharp A.R."/>
            <person name="Dally N."/>
            <person name="Boughton B.A."/>
            <person name="Woo Y.H."/>
            <person name="Gao G."/>
            <person name="Schijlen E.G.W.M."/>
            <person name="Guo X."/>
            <person name="Momin A.A."/>
            <person name="Negrao S."/>
            <person name="Al-Babili S."/>
            <person name="Gehring C."/>
            <person name="Roessner U."/>
            <person name="Jung C."/>
            <person name="Murphy K."/>
            <person name="Arold S.T."/>
            <person name="Gojobori T."/>
            <person name="van der Linden C.G."/>
            <person name="van Loo E.N."/>
            <person name="Jellen E.N."/>
            <person name="Maughan P.J."/>
            <person name="Tester M."/>
        </authorList>
    </citation>
    <scope>NUCLEOTIDE SEQUENCE [LARGE SCALE GENOMIC DNA]</scope>
    <source>
        <strain evidence="1">cv. PI 614886</strain>
    </source>
</reference>